<protein>
    <recommendedName>
        <fullName evidence="5">DASH complex subunit ASK1</fullName>
    </recommendedName>
</protein>
<name>A0AB38M0Y6_AURPU</name>
<dbReference type="Pfam" id="PF08655">
    <property type="entry name" value="DASH_Ask1"/>
    <property type="match status" value="1"/>
</dbReference>
<evidence type="ECO:0000256" key="4">
    <source>
        <dbReference type="ARBA" id="ARBA00010731"/>
    </source>
</evidence>
<dbReference type="GO" id="GO:0042729">
    <property type="term" value="C:DASH complex"/>
    <property type="evidence" value="ECO:0007669"/>
    <property type="project" value="InterPro"/>
</dbReference>
<evidence type="ECO:0000256" key="2">
    <source>
        <dbReference type="ARBA" id="ARBA00004186"/>
    </source>
</evidence>
<accession>A0AB38M0Y6</accession>
<organism evidence="18 19">
    <name type="scientific">Aureobasidium pullulans</name>
    <name type="common">Black yeast</name>
    <name type="synonym">Pullularia pullulans</name>
    <dbReference type="NCBI Taxonomy" id="5580"/>
    <lineage>
        <taxon>Eukaryota</taxon>
        <taxon>Fungi</taxon>
        <taxon>Dikarya</taxon>
        <taxon>Ascomycota</taxon>
        <taxon>Pezizomycotina</taxon>
        <taxon>Dothideomycetes</taxon>
        <taxon>Dothideomycetidae</taxon>
        <taxon>Dothideales</taxon>
        <taxon>Saccotheciaceae</taxon>
        <taxon>Aureobasidium</taxon>
    </lineage>
</organism>
<dbReference type="GO" id="GO:0051301">
    <property type="term" value="P:cell division"/>
    <property type="evidence" value="ECO:0007669"/>
    <property type="project" value="UniProtKB-KW"/>
</dbReference>
<dbReference type="GO" id="GO:0044732">
    <property type="term" value="C:mitotic spindle pole body"/>
    <property type="evidence" value="ECO:0007669"/>
    <property type="project" value="TreeGrafter"/>
</dbReference>
<dbReference type="AlphaFoldDB" id="A0AB38M0Y6"/>
<keyword evidence="8" id="KW-0132">Cell division</keyword>
<evidence type="ECO:0000256" key="6">
    <source>
        <dbReference type="ARBA" id="ARBA00022454"/>
    </source>
</evidence>
<dbReference type="GO" id="GO:0008608">
    <property type="term" value="P:attachment of spindle microtubules to kinetochore"/>
    <property type="evidence" value="ECO:0007669"/>
    <property type="project" value="InterPro"/>
</dbReference>
<evidence type="ECO:0000256" key="9">
    <source>
        <dbReference type="ARBA" id="ARBA00022701"/>
    </source>
</evidence>
<evidence type="ECO:0000256" key="15">
    <source>
        <dbReference type="ARBA" id="ARBA00023306"/>
    </source>
</evidence>
<evidence type="ECO:0000256" key="10">
    <source>
        <dbReference type="ARBA" id="ARBA00022776"/>
    </source>
</evidence>
<evidence type="ECO:0000256" key="16">
    <source>
        <dbReference type="ARBA" id="ARBA00023328"/>
    </source>
</evidence>
<feature type="region of interest" description="Disordered" evidence="17">
    <location>
        <begin position="97"/>
        <end position="209"/>
    </location>
</feature>
<evidence type="ECO:0000256" key="5">
    <source>
        <dbReference type="ARBA" id="ARBA00014520"/>
    </source>
</evidence>
<feature type="compositionally biased region" description="Polar residues" evidence="17">
    <location>
        <begin position="245"/>
        <end position="255"/>
    </location>
</feature>
<evidence type="ECO:0000313" key="18">
    <source>
        <dbReference type="EMBL" id="THY75706.1"/>
    </source>
</evidence>
<keyword evidence="6" id="KW-0158">Chromosome</keyword>
<keyword evidence="13" id="KW-0206">Cytoskeleton</keyword>
<reference evidence="18 19" key="1">
    <citation type="submission" date="2018-10" db="EMBL/GenBank/DDBJ databases">
        <title>Fifty Aureobasidium pullulans genomes reveal a recombining polyextremotolerant generalist.</title>
        <authorList>
            <person name="Gostincar C."/>
            <person name="Turk M."/>
            <person name="Zajc J."/>
            <person name="Gunde-Cimerman N."/>
        </authorList>
    </citation>
    <scope>NUCLEOTIDE SEQUENCE [LARGE SCALE GENOMIC DNA]</scope>
    <source>
        <strain evidence="18 19">EXF-4256</strain>
    </source>
</reference>
<keyword evidence="9" id="KW-0493">Microtubule</keyword>
<evidence type="ECO:0000256" key="13">
    <source>
        <dbReference type="ARBA" id="ARBA00023212"/>
    </source>
</evidence>
<keyword evidence="7" id="KW-0963">Cytoplasm</keyword>
<evidence type="ECO:0000313" key="19">
    <source>
        <dbReference type="Proteomes" id="UP000305064"/>
    </source>
</evidence>
<feature type="compositionally biased region" description="Basic and acidic residues" evidence="17">
    <location>
        <begin position="110"/>
        <end position="122"/>
    </location>
</feature>
<keyword evidence="14" id="KW-0539">Nucleus</keyword>
<evidence type="ECO:0000256" key="11">
    <source>
        <dbReference type="ARBA" id="ARBA00022829"/>
    </source>
</evidence>
<keyword evidence="12" id="KW-0995">Kinetochore</keyword>
<dbReference type="EMBL" id="QZBJ01000020">
    <property type="protein sequence ID" value="THY75706.1"/>
    <property type="molecule type" value="Genomic_DNA"/>
</dbReference>
<feature type="compositionally biased region" description="Polar residues" evidence="17">
    <location>
        <begin position="175"/>
        <end position="193"/>
    </location>
</feature>
<evidence type="ECO:0000256" key="3">
    <source>
        <dbReference type="ARBA" id="ARBA00004629"/>
    </source>
</evidence>
<keyword evidence="15" id="KW-0131">Cell cycle</keyword>
<dbReference type="PANTHER" id="PTHR28200">
    <property type="entry name" value="DASH COMPLEX SUBUNIT ASK1"/>
    <property type="match status" value="1"/>
</dbReference>
<dbReference type="PANTHER" id="PTHR28200:SF1">
    <property type="entry name" value="DASH COMPLEX SUBUNIT ASK1"/>
    <property type="match status" value="1"/>
</dbReference>
<dbReference type="Proteomes" id="UP000305064">
    <property type="component" value="Unassembled WGS sequence"/>
</dbReference>
<keyword evidence="16" id="KW-0137">Centromere</keyword>
<gene>
    <name evidence="18" type="ORF">D6C94_03834</name>
</gene>
<feature type="compositionally biased region" description="Polar residues" evidence="17">
    <location>
        <begin position="297"/>
        <end position="307"/>
    </location>
</feature>
<evidence type="ECO:0000256" key="8">
    <source>
        <dbReference type="ARBA" id="ARBA00022618"/>
    </source>
</evidence>
<dbReference type="GO" id="GO:0072686">
    <property type="term" value="C:mitotic spindle"/>
    <property type="evidence" value="ECO:0007669"/>
    <property type="project" value="InterPro"/>
</dbReference>
<proteinExistence type="inferred from homology"/>
<evidence type="ECO:0000256" key="14">
    <source>
        <dbReference type="ARBA" id="ARBA00023242"/>
    </source>
</evidence>
<evidence type="ECO:0000256" key="17">
    <source>
        <dbReference type="SAM" id="MobiDB-lite"/>
    </source>
</evidence>
<keyword evidence="11" id="KW-0159">Chromosome partition</keyword>
<comment type="subcellular location">
    <subcellularLocation>
        <location evidence="3">Chromosome</location>
        <location evidence="3">Centromere</location>
        <location evidence="3">Kinetochore</location>
    </subcellularLocation>
    <subcellularLocation>
        <location evidence="2">Cytoplasm</location>
        <location evidence="2">Cytoskeleton</location>
        <location evidence="2">Spindle</location>
    </subcellularLocation>
    <subcellularLocation>
        <location evidence="1">Nucleus</location>
    </subcellularLocation>
</comment>
<comment type="similarity">
    <text evidence="4">Belongs to the DASH complex ASK1 family.</text>
</comment>
<evidence type="ECO:0000256" key="1">
    <source>
        <dbReference type="ARBA" id="ARBA00004123"/>
    </source>
</evidence>
<feature type="region of interest" description="Disordered" evidence="17">
    <location>
        <begin position="280"/>
        <end position="307"/>
    </location>
</feature>
<dbReference type="InterPro" id="IPR013964">
    <property type="entry name" value="DASH_Ask1"/>
</dbReference>
<feature type="compositionally biased region" description="Polar residues" evidence="17">
    <location>
        <begin position="142"/>
        <end position="158"/>
    </location>
</feature>
<feature type="region of interest" description="Disordered" evidence="17">
    <location>
        <begin position="229"/>
        <end position="255"/>
    </location>
</feature>
<dbReference type="GO" id="GO:0005874">
    <property type="term" value="C:microtubule"/>
    <property type="evidence" value="ECO:0007669"/>
    <property type="project" value="UniProtKB-KW"/>
</dbReference>
<evidence type="ECO:0000256" key="12">
    <source>
        <dbReference type="ARBA" id="ARBA00022838"/>
    </source>
</evidence>
<sequence>MSRLGGAASSRNLSLTEELERLEQSITLTLQGLTCLAEIDHNFSKAHRIVTSSILPVVDQYAQHSRDVWEGSRFWKQFFEASANVSLSGYQEGALEEDVSQNDTTAQETSYDHDASVEDLADRTTTPTGHDYAHDQDDETSIIDSPSNTTGVHSTPQIKTKPKHFASPSPVKPQLSDQISTPMRDLNFQSSSPFEPPSAYQPSTAQRQQNHDPLMHRIMDRNFRIQATPHTARKQQRPAPIETPATAQQSHTQTRTRNLFADSSPMSSPEMAAPELRSDLFSPQKSPRKTYQPPTTPGISVQTPGRDIMTSTGRALFTDTKDKTTRTLWESDSDGDDDFSISPPKTMQFHVPQSRLMQTPAREASRIIVDDLLATAGADRTESIEGDSVPDISPSLVRRKWDDDDTF</sequence>
<keyword evidence="10" id="KW-0498">Mitosis</keyword>
<evidence type="ECO:0000256" key="7">
    <source>
        <dbReference type="ARBA" id="ARBA00022490"/>
    </source>
</evidence>
<comment type="caution">
    <text evidence="18">The sequence shown here is derived from an EMBL/GenBank/DDBJ whole genome shotgun (WGS) entry which is preliminary data.</text>
</comment>